<feature type="domain" description="TTI1 N-terminal TPR" evidence="2">
    <location>
        <begin position="10"/>
        <end position="348"/>
    </location>
</feature>
<sequence>MSEETQRQVFKELKPHCIKVSETILKPTPDPRGLSASLTQLLQTLTSASGRHGEVFNRPLGDYVFYPLSHIFRQHQTVNDGALEKALGCVLILLNTCWRLDMPAEQAKQMLIMITFVIAGTPGVPVNANRSEETKIEGMKCLLALFECVKRAEKGVLGDVESLPALGHSVTAVLEVTISTSSPQLQMVSLEVLEALLFSCVTDSDIFASFYPGVVSGLVKVIGLGPTTKRPYEILARSVKALNRVICKVLGDADTASLPTEEENDGKGRGKGKSNGLEVHRTTSWLAATATQTKSALDNTLRLRGHPHSHVRKAVFELCRDLLENCAKSLAEALTAIIETMIVLAGDEDDNLRSISENTLRVAAMSENVKEAIQSCAHGWAISLPRVMAGNEEIMKTRLISRISTGFKILTELGMDSEILQETLATNIRDSLFTAYIGAPGKQEAVQAVEEPLPFDALVSQNQDIGTLAGSAQYPDVVLGHRSQRDTVGSVKKLLGLLGCTSENALRLAQRHIRESSRINAPTKDRSTSLWVAVQLLRGSLANSDEMDIFLDLDFSPSGPLQQHVMEELFAVSLSILNDATELGTDESVDPISPTLQCLALEAISLTAQAQKESFREDLVDALYPIVHLLGSPSGAVQSHAILTLNNVSRSCGYPSAKELVLENVDYMVNAVALKLNTFDLSPQAPVVLGMMLRLAGPSLIPYLDDMVVSIFAALDAFHGYEALCEALLGVLAQVVEESGKGGELLAVTTNAGGSSSPSPQEKRRKLLTNEDLIQEIKSNLRREQEQQKKAEQEEADMTAGKFPEKPWGKGEEKGKNESPTTDEDEDEDEGDEDQPRPPPPESQVVKPTKTYDLVQRITRLSQHYLTHPSYPLRLKLLRLISTASPLLSKNEDAFLPLVNDIWPAVLNRLFEDEPHVTISAAEAITTLSRECGGFISSRIADAWPGIKRVLVNCLRKWERERASKTGNMGVHSPGYKVWDSLCRMVAAVVEFCIVSDEIVDDICKILGGERLSQRADLRNALEGANAEAVWLEIESWKERGGASGRWTLPALEGVRFYEVVF</sequence>
<dbReference type="AlphaFoldDB" id="A0A292Q8S7"/>
<gene>
    <name evidence="4" type="ORF">GSTUAT00000101001</name>
</gene>
<dbReference type="PANTHER" id="PTHR18460">
    <property type="entry name" value="TEL2 INTERACTING PROTEIN 1 TTI1 FAMILY MEMBER"/>
    <property type="match status" value="1"/>
</dbReference>
<feature type="region of interest" description="Disordered" evidence="1">
    <location>
        <begin position="747"/>
        <end position="849"/>
    </location>
</feature>
<dbReference type="InterPro" id="IPR016024">
    <property type="entry name" value="ARM-type_fold"/>
</dbReference>
<dbReference type="InterPro" id="IPR016441">
    <property type="entry name" value="Tti1"/>
</dbReference>
<dbReference type="InterPro" id="IPR057567">
    <property type="entry name" value="TPR_TTI1_C"/>
</dbReference>
<reference evidence="4" key="1">
    <citation type="submission" date="2015-10" db="EMBL/GenBank/DDBJ databases">
        <authorList>
            <person name="Regsiter A."/>
            <person name="william w."/>
        </authorList>
    </citation>
    <scope>NUCLEOTIDE SEQUENCE</scope>
    <source>
        <strain evidence="4">Montdore</strain>
    </source>
</reference>
<dbReference type="Pfam" id="PF21547">
    <property type="entry name" value="TTI1"/>
    <property type="match status" value="1"/>
</dbReference>
<accession>A0A292Q8S7</accession>
<evidence type="ECO:0000313" key="4">
    <source>
        <dbReference type="EMBL" id="CUS15824.1"/>
    </source>
</evidence>
<protein>
    <submittedName>
        <fullName evidence="4">Uncharacterized protein</fullName>
    </submittedName>
</protein>
<dbReference type="InterPro" id="IPR049362">
    <property type="entry name" value="TTI1_rpt"/>
</dbReference>
<organism evidence="4 5">
    <name type="scientific">Tuber aestivum</name>
    <name type="common">summer truffle</name>
    <dbReference type="NCBI Taxonomy" id="59557"/>
    <lineage>
        <taxon>Eukaryota</taxon>
        <taxon>Fungi</taxon>
        <taxon>Dikarya</taxon>
        <taxon>Ascomycota</taxon>
        <taxon>Pezizomycotina</taxon>
        <taxon>Pezizomycetes</taxon>
        <taxon>Pezizales</taxon>
        <taxon>Tuberaceae</taxon>
        <taxon>Tuber</taxon>
    </lineage>
</organism>
<dbReference type="InterPro" id="IPR052587">
    <property type="entry name" value="TELO2-interacting_protein_1"/>
</dbReference>
<feature type="compositionally biased region" description="Polar residues" evidence="1">
    <location>
        <begin position="748"/>
        <end position="760"/>
    </location>
</feature>
<feature type="compositionally biased region" description="Basic and acidic residues" evidence="1">
    <location>
        <begin position="779"/>
        <end position="793"/>
    </location>
</feature>
<dbReference type="PIRSF" id="PIRSF005250">
    <property type="entry name" value="UCP005250"/>
    <property type="match status" value="1"/>
</dbReference>
<dbReference type="EMBL" id="LN890943">
    <property type="protein sequence ID" value="CUS15824.1"/>
    <property type="molecule type" value="Genomic_DNA"/>
</dbReference>
<dbReference type="Proteomes" id="UP001412239">
    <property type="component" value="Unassembled WGS sequence"/>
</dbReference>
<feature type="compositionally biased region" description="Acidic residues" evidence="1">
    <location>
        <begin position="821"/>
        <end position="833"/>
    </location>
</feature>
<dbReference type="Gene3D" id="1.25.10.10">
    <property type="entry name" value="Leucine-rich Repeat Variant"/>
    <property type="match status" value="2"/>
</dbReference>
<dbReference type="InterPro" id="IPR011989">
    <property type="entry name" value="ARM-like"/>
</dbReference>
<name>A0A292Q8S7_9PEZI</name>
<feature type="region of interest" description="Disordered" evidence="1">
    <location>
        <begin position="257"/>
        <end position="276"/>
    </location>
</feature>
<feature type="domain" description="TTI1 C-terminal TPR" evidence="3">
    <location>
        <begin position="774"/>
        <end position="1005"/>
    </location>
</feature>
<proteinExistence type="predicted"/>
<dbReference type="SUPFAM" id="SSF48371">
    <property type="entry name" value="ARM repeat"/>
    <property type="match status" value="1"/>
</dbReference>
<keyword evidence="5" id="KW-1185">Reference proteome</keyword>
<evidence type="ECO:0000259" key="2">
    <source>
        <dbReference type="Pfam" id="PF24173"/>
    </source>
</evidence>
<dbReference type="InterPro" id="IPR057566">
    <property type="entry name" value="TPR_TTI1_N"/>
</dbReference>
<feature type="compositionally biased region" description="Basic and acidic residues" evidence="1">
    <location>
        <begin position="803"/>
        <end position="817"/>
    </location>
</feature>
<dbReference type="PANTHER" id="PTHR18460:SF3">
    <property type="entry name" value="TELO2-INTERACTING PROTEIN 1 HOMOLOG"/>
    <property type="match status" value="1"/>
</dbReference>
<dbReference type="Pfam" id="PF24181">
    <property type="entry name" value="TPR_TTI1_C"/>
    <property type="match status" value="1"/>
</dbReference>
<dbReference type="GO" id="GO:0005737">
    <property type="term" value="C:cytoplasm"/>
    <property type="evidence" value="ECO:0007669"/>
    <property type="project" value="TreeGrafter"/>
</dbReference>
<dbReference type="Pfam" id="PF24173">
    <property type="entry name" value="TPR_TTI1_N"/>
    <property type="match status" value="1"/>
</dbReference>
<evidence type="ECO:0000256" key="1">
    <source>
        <dbReference type="SAM" id="MobiDB-lite"/>
    </source>
</evidence>
<evidence type="ECO:0000313" key="5">
    <source>
        <dbReference type="Proteomes" id="UP001412239"/>
    </source>
</evidence>
<evidence type="ECO:0000259" key="3">
    <source>
        <dbReference type="Pfam" id="PF24181"/>
    </source>
</evidence>